<dbReference type="EMBL" id="KQ460045">
    <property type="protein sequence ID" value="KPJ18024.1"/>
    <property type="molecule type" value="Genomic_DNA"/>
</dbReference>
<keyword evidence="8" id="KW-1185">Reference proteome</keyword>
<dbReference type="Gene3D" id="1.10.510.10">
    <property type="entry name" value="Transferase(Phosphotransferase) domain 1"/>
    <property type="match status" value="1"/>
</dbReference>
<evidence type="ECO:0000313" key="8">
    <source>
        <dbReference type="Proteomes" id="UP000053240"/>
    </source>
</evidence>
<gene>
    <name evidence="7" type="ORF">RR48_11872</name>
</gene>
<dbReference type="InterPro" id="IPR000719">
    <property type="entry name" value="Prot_kinase_dom"/>
</dbReference>
<proteinExistence type="predicted"/>
<dbReference type="InParanoid" id="A0A194RKS3"/>
<dbReference type="STRING" id="76193.A0A194RKS3"/>
<dbReference type="SUPFAM" id="SSF56112">
    <property type="entry name" value="Protein kinase-like (PK-like)"/>
    <property type="match status" value="1"/>
</dbReference>
<sequence length="302" mass="34633">MKKEICSEEVKCIDVGHNIHKKHIGQSMLNKFVTKSDKALAHNLEMEMYDTLKQKYSVLAVTHYGKFSKIFKCNDTSGHNYAVKILDNPATLKGKKKENILQELKKDIPEENLHCIHLMHSFKIDKYVCYMTNYYPINLEQLLTDKKFHIEEIQPLAKQLVEAVTVLRSKNIVHHDIKPSHILLDNKAEKLTLCGFDEAIFYVYSDNLKTNIGTVNYASPEKILGHSHGFPVDIWSTALVIYEMATNTMLFTGTTDNEVLFQQMSVLGNVPEKIIKESRFKNAHFCGTTFIKKGLNQVKLIL</sequence>
<evidence type="ECO:0000256" key="2">
    <source>
        <dbReference type="ARBA" id="ARBA00022679"/>
    </source>
</evidence>
<evidence type="ECO:0000259" key="6">
    <source>
        <dbReference type="PROSITE" id="PS50011"/>
    </source>
</evidence>
<reference evidence="7 8" key="1">
    <citation type="journal article" date="2015" name="Nat. Commun.">
        <title>Outbred genome sequencing and CRISPR/Cas9 gene editing in butterflies.</title>
        <authorList>
            <person name="Li X."/>
            <person name="Fan D."/>
            <person name="Zhang W."/>
            <person name="Liu G."/>
            <person name="Zhang L."/>
            <person name="Zhao L."/>
            <person name="Fang X."/>
            <person name="Chen L."/>
            <person name="Dong Y."/>
            <person name="Chen Y."/>
            <person name="Ding Y."/>
            <person name="Zhao R."/>
            <person name="Feng M."/>
            <person name="Zhu Y."/>
            <person name="Feng Y."/>
            <person name="Jiang X."/>
            <person name="Zhu D."/>
            <person name="Xiang H."/>
            <person name="Feng X."/>
            <person name="Li S."/>
            <person name="Wang J."/>
            <person name="Zhang G."/>
            <person name="Kronforst M.R."/>
            <person name="Wang W."/>
        </authorList>
    </citation>
    <scope>NUCLEOTIDE SEQUENCE [LARGE SCALE GENOMIC DNA]</scope>
    <source>
        <strain evidence="7">Ya'a_city_454_Pm</strain>
        <tissue evidence="7">Whole body</tissue>
    </source>
</reference>
<keyword evidence="4 7" id="KW-0418">Kinase</keyword>
<protein>
    <submittedName>
        <fullName evidence="7">Serine/threonine-protein kinase PRP4-like</fullName>
    </submittedName>
</protein>
<keyword evidence="5" id="KW-0067">ATP-binding</keyword>
<evidence type="ECO:0000256" key="1">
    <source>
        <dbReference type="ARBA" id="ARBA00022527"/>
    </source>
</evidence>
<dbReference type="InterPro" id="IPR050494">
    <property type="entry name" value="Ser_Thr_dual-spec_kinase"/>
</dbReference>
<keyword evidence="2" id="KW-0808">Transferase</keyword>
<dbReference type="Pfam" id="PF00069">
    <property type="entry name" value="Pkinase"/>
    <property type="match status" value="1"/>
</dbReference>
<evidence type="ECO:0000256" key="4">
    <source>
        <dbReference type="ARBA" id="ARBA00022777"/>
    </source>
</evidence>
<feature type="domain" description="Protein kinase" evidence="6">
    <location>
        <begin position="56"/>
        <end position="302"/>
    </location>
</feature>
<dbReference type="PANTHER" id="PTHR24058:SF103">
    <property type="entry name" value="SERINE_THREONINE-PROTEIN KINASE PRP4 HOMOLOG"/>
    <property type="match status" value="1"/>
</dbReference>
<dbReference type="InterPro" id="IPR011009">
    <property type="entry name" value="Kinase-like_dom_sf"/>
</dbReference>
<dbReference type="AlphaFoldDB" id="A0A194RKS3"/>
<dbReference type="SMART" id="SM00220">
    <property type="entry name" value="S_TKc"/>
    <property type="match status" value="1"/>
</dbReference>
<dbReference type="Proteomes" id="UP000053240">
    <property type="component" value="Unassembled WGS sequence"/>
</dbReference>
<dbReference type="Gene3D" id="3.30.200.20">
    <property type="entry name" value="Phosphorylase Kinase, domain 1"/>
    <property type="match status" value="1"/>
</dbReference>
<organism evidence="7 8">
    <name type="scientific">Papilio machaon</name>
    <name type="common">Old World swallowtail butterfly</name>
    <dbReference type="NCBI Taxonomy" id="76193"/>
    <lineage>
        <taxon>Eukaryota</taxon>
        <taxon>Metazoa</taxon>
        <taxon>Ecdysozoa</taxon>
        <taxon>Arthropoda</taxon>
        <taxon>Hexapoda</taxon>
        <taxon>Insecta</taxon>
        <taxon>Pterygota</taxon>
        <taxon>Neoptera</taxon>
        <taxon>Endopterygota</taxon>
        <taxon>Lepidoptera</taxon>
        <taxon>Glossata</taxon>
        <taxon>Ditrysia</taxon>
        <taxon>Papilionoidea</taxon>
        <taxon>Papilionidae</taxon>
        <taxon>Papilioninae</taxon>
        <taxon>Papilio</taxon>
    </lineage>
</organism>
<dbReference type="GO" id="GO:0004674">
    <property type="term" value="F:protein serine/threonine kinase activity"/>
    <property type="evidence" value="ECO:0007669"/>
    <property type="project" value="UniProtKB-KW"/>
</dbReference>
<accession>A0A194RKS3</accession>
<evidence type="ECO:0000256" key="3">
    <source>
        <dbReference type="ARBA" id="ARBA00022741"/>
    </source>
</evidence>
<dbReference type="KEGG" id="pmac:106721430"/>
<dbReference type="PROSITE" id="PS50011">
    <property type="entry name" value="PROTEIN_KINASE_DOM"/>
    <property type="match status" value="1"/>
</dbReference>
<evidence type="ECO:0000256" key="5">
    <source>
        <dbReference type="ARBA" id="ARBA00022840"/>
    </source>
</evidence>
<keyword evidence="3" id="KW-0547">Nucleotide-binding</keyword>
<dbReference type="GO" id="GO:0005524">
    <property type="term" value="F:ATP binding"/>
    <property type="evidence" value="ECO:0007669"/>
    <property type="project" value="UniProtKB-KW"/>
</dbReference>
<name>A0A194RKS3_PAPMA</name>
<dbReference type="PANTHER" id="PTHR24058">
    <property type="entry name" value="DUAL SPECIFICITY PROTEIN KINASE"/>
    <property type="match status" value="1"/>
</dbReference>
<evidence type="ECO:0000313" key="7">
    <source>
        <dbReference type="EMBL" id="KPJ18024.1"/>
    </source>
</evidence>
<keyword evidence="1" id="KW-0723">Serine/threonine-protein kinase</keyword>